<name>A0A9Q3BU84_9BASI</name>
<keyword evidence="2" id="KW-1185">Reference proteome</keyword>
<protein>
    <submittedName>
        <fullName evidence="1">Uncharacterized protein</fullName>
    </submittedName>
</protein>
<evidence type="ECO:0000313" key="2">
    <source>
        <dbReference type="Proteomes" id="UP000765509"/>
    </source>
</evidence>
<dbReference type="AlphaFoldDB" id="A0A9Q3BU84"/>
<comment type="caution">
    <text evidence="1">The sequence shown here is derived from an EMBL/GenBank/DDBJ whole genome shotgun (WGS) entry which is preliminary data.</text>
</comment>
<dbReference type="Proteomes" id="UP000765509">
    <property type="component" value="Unassembled WGS sequence"/>
</dbReference>
<dbReference type="OrthoDB" id="3264316at2759"/>
<proteinExistence type="predicted"/>
<accession>A0A9Q3BU84</accession>
<evidence type="ECO:0000313" key="1">
    <source>
        <dbReference type="EMBL" id="MBW0470946.1"/>
    </source>
</evidence>
<dbReference type="EMBL" id="AVOT02002611">
    <property type="protein sequence ID" value="MBW0470946.1"/>
    <property type="molecule type" value="Genomic_DNA"/>
</dbReference>
<sequence>MENDDEFRAKLLNPMYHKRMFQSLSVPYPHSKATIFLLSSKCSALQVECSKESQSHLCLSSPDHPSDPEKTDILKHLNETPISLGQELTITQEDKVLTYL</sequence>
<reference evidence="1" key="1">
    <citation type="submission" date="2021-03" db="EMBL/GenBank/DDBJ databases">
        <title>Draft genome sequence of rust myrtle Austropuccinia psidii MF-1, a brazilian biotype.</title>
        <authorList>
            <person name="Quecine M.C."/>
            <person name="Pachon D.M.R."/>
            <person name="Bonatelli M.L."/>
            <person name="Correr F.H."/>
            <person name="Franceschini L.M."/>
            <person name="Leite T.F."/>
            <person name="Margarido G.R.A."/>
            <person name="Almeida C.A."/>
            <person name="Ferrarezi J.A."/>
            <person name="Labate C.A."/>
        </authorList>
    </citation>
    <scope>NUCLEOTIDE SEQUENCE</scope>
    <source>
        <strain evidence="1">MF-1</strain>
    </source>
</reference>
<gene>
    <name evidence="1" type="ORF">O181_010661</name>
</gene>
<organism evidence="1 2">
    <name type="scientific">Austropuccinia psidii MF-1</name>
    <dbReference type="NCBI Taxonomy" id="1389203"/>
    <lineage>
        <taxon>Eukaryota</taxon>
        <taxon>Fungi</taxon>
        <taxon>Dikarya</taxon>
        <taxon>Basidiomycota</taxon>
        <taxon>Pucciniomycotina</taxon>
        <taxon>Pucciniomycetes</taxon>
        <taxon>Pucciniales</taxon>
        <taxon>Sphaerophragmiaceae</taxon>
        <taxon>Austropuccinia</taxon>
    </lineage>
</organism>